<name>A0A834MLM6_VESVU</name>
<feature type="compositionally biased region" description="Polar residues" evidence="1">
    <location>
        <begin position="51"/>
        <end position="69"/>
    </location>
</feature>
<sequence length="151" mass="16406">MEAGPNQQSQQQQQQQQQQQLQQQQQAQQGSQQQSAANVCSGQSQLASSQVAIASGQSQGHTQQDTSGIAVSEAGPVEEGVLLARVHVPELYVSKCLQFPKDQLVWDVKQQCLASLPKLSFSKSLNGTRIPVPQCHRSLEVNLVGYNEPIS</sequence>
<dbReference type="Proteomes" id="UP000614350">
    <property type="component" value="Unassembled WGS sequence"/>
</dbReference>
<gene>
    <name evidence="2" type="ORF">HZH66_015389</name>
</gene>
<evidence type="ECO:0000313" key="2">
    <source>
        <dbReference type="EMBL" id="KAF7378602.1"/>
    </source>
</evidence>
<dbReference type="EMBL" id="JACSEA010000025">
    <property type="protein sequence ID" value="KAF7378602.1"/>
    <property type="molecule type" value="Genomic_DNA"/>
</dbReference>
<organism evidence="2 3">
    <name type="scientific">Vespula vulgaris</name>
    <name type="common">Yellow jacket</name>
    <name type="synonym">Wasp</name>
    <dbReference type="NCBI Taxonomy" id="7454"/>
    <lineage>
        <taxon>Eukaryota</taxon>
        <taxon>Metazoa</taxon>
        <taxon>Ecdysozoa</taxon>
        <taxon>Arthropoda</taxon>
        <taxon>Hexapoda</taxon>
        <taxon>Insecta</taxon>
        <taxon>Pterygota</taxon>
        <taxon>Neoptera</taxon>
        <taxon>Endopterygota</taxon>
        <taxon>Hymenoptera</taxon>
        <taxon>Apocrita</taxon>
        <taxon>Aculeata</taxon>
        <taxon>Vespoidea</taxon>
        <taxon>Vespidae</taxon>
        <taxon>Vespinae</taxon>
        <taxon>Vespula</taxon>
    </lineage>
</organism>
<evidence type="ECO:0000256" key="1">
    <source>
        <dbReference type="SAM" id="MobiDB-lite"/>
    </source>
</evidence>
<feature type="region of interest" description="Disordered" evidence="1">
    <location>
        <begin position="1"/>
        <end position="34"/>
    </location>
</feature>
<accession>A0A834MLM6</accession>
<proteinExistence type="predicted"/>
<feature type="compositionally biased region" description="Low complexity" evidence="1">
    <location>
        <begin position="7"/>
        <end position="34"/>
    </location>
</feature>
<comment type="caution">
    <text evidence="2">The sequence shown here is derived from an EMBL/GenBank/DDBJ whole genome shotgun (WGS) entry which is preliminary data.</text>
</comment>
<protein>
    <submittedName>
        <fullName evidence="2">Uncharacterized protein</fullName>
    </submittedName>
</protein>
<dbReference type="AlphaFoldDB" id="A0A834MLM6"/>
<reference evidence="2" key="1">
    <citation type="journal article" date="2020" name="G3 (Bethesda)">
        <title>High-Quality Assemblies for Three Invasive Social Wasps from the &lt;i&gt;Vespula&lt;/i&gt; Genus.</title>
        <authorList>
            <person name="Harrop T.W.R."/>
            <person name="Guhlin J."/>
            <person name="McLaughlin G.M."/>
            <person name="Permina E."/>
            <person name="Stockwell P."/>
            <person name="Gilligan J."/>
            <person name="Le Lec M.F."/>
            <person name="Gruber M.A.M."/>
            <person name="Quinn O."/>
            <person name="Lovegrove M."/>
            <person name="Duncan E.J."/>
            <person name="Remnant E.J."/>
            <person name="Van Eeckhoven J."/>
            <person name="Graham B."/>
            <person name="Knapp R.A."/>
            <person name="Langford K.W."/>
            <person name="Kronenberg Z."/>
            <person name="Press M.O."/>
            <person name="Eacker S.M."/>
            <person name="Wilson-Rankin E.E."/>
            <person name="Purcell J."/>
            <person name="Lester P.J."/>
            <person name="Dearden P.K."/>
        </authorList>
    </citation>
    <scope>NUCLEOTIDE SEQUENCE</scope>
    <source>
        <strain evidence="2">Marl-1</strain>
    </source>
</reference>
<feature type="region of interest" description="Disordered" evidence="1">
    <location>
        <begin position="51"/>
        <end position="71"/>
    </location>
</feature>
<evidence type="ECO:0000313" key="3">
    <source>
        <dbReference type="Proteomes" id="UP000614350"/>
    </source>
</evidence>
<keyword evidence="3" id="KW-1185">Reference proteome</keyword>